<comment type="activity regulation">
    <text evidence="8">Inhibited by L-aspartic acid.</text>
</comment>
<dbReference type="GO" id="GO:0019391">
    <property type="term" value="P:glucuronoside catabolic process"/>
    <property type="evidence" value="ECO:0007669"/>
    <property type="project" value="TreeGrafter"/>
</dbReference>
<dbReference type="Gene3D" id="3.20.20.80">
    <property type="entry name" value="Glycosidases"/>
    <property type="match status" value="1"/>
</dbReference>
<dbReference type="InterPro" id="IPR006104">
    <property type="entry name" value="Glyco_hydro_2_N"/>
</dbReference>
<keyword evidence="5" id="KW-0732">Signal</keyword>
<feature type="domain" description="Glycoside hydrolase family 2 immunoglobulin-like beta-sandwich" evidence="10">
    <location>
        <begin position="239"/>
        <end position="341"/>
    </location>
</feature>
<sequence>MASSKASKLQFVNMQVITWLCIGMLLLVRGSSLEIDFKKLPATSGLLFPQDSETREVRSLDGIWQMVKGSSSGLTNKDNQENLFEKGLSQSGRHLIPMAVPASYNDITVSRSLRDHVGPVWYERSFFVPSSWDRRLRTWLRFGSVHYRAEVWINGQHVVRHSFGGLPFEAEVGGVVNFGAENRLTVMCDNRLDNLTVPQGELHEDGGDTSKRTRQEYGFDFFNYAGIHRSVLLYSTPLVFISDVSVSTEYTSRKVGIIKYRLWMAGKSTTKWRRNYYFRVQLRDQQGEVVAQQVIRHPFKGRLRVHHARAWWPYLMDLEPGYLYRLKVELFEGDSEIEETSDDDRLDVYRMSVGIRSLKWDNSSLLLNGKPLYLRGFGRHEDSEIRGRGHDNPLMLRDFNLLRWIGANAYRTSHYPYSEESMQFADEQGIMVIDECSAVDLEGFHPGLLQNHMSAIEQLIHRDRNHPSVIAWSLANEPSCTLKSAEYFKSLVKYTRNLDHGRPLTAALATPTADADKCELSGLLDILGFNRYNGWYLTSGSLDRITGPVETEATMWRNLTKKLVIMMEYGADSIDSYRSLPSLMGSPDFQRQLYSQHFQAFDKLRENSWFIGEFVWNFADFQTAQSYTRLGGNRKGIFTRNRQPKEVAYVLRRRYFGLAHKLNQARMPADLEEYIVGESKPSKQADHESGEDIDMY</sequence>
<reference evidence="14" key="1">
    <citation type="submission" date="2025-08" db="UniProtKB">
        <authorList>
            <consortium name="RefSeq"/>
        </authorList>
    </citation>
    <scope>IDENTIFICATION</scope>
</reference>
<dbReference type="RefSeq" id="XP_016940947.3">
    <property type="nucleotide sequence ID" value="XM_017085458.4"/>
</dbReference>
<dbReference type="PRINTS" id="PR00132">
    <property type="entry name" value="GLHYDRLASE2"/>
</dbReference>
<evidence type="ECO:0000313" key="14">
    <source>
        <dbReference type="RefSeq" id="XP_016940947.3"/>
    </source>
</evidence>
<keyword evidence="6 8" id="KW-0378">Hydrolase</keyword>
<dbReference type="SUPFAM" id="SSF49785">
    <property type="entry name" value="Galactose-binding domain-like"/>
    <property type="match status" value="1"/>
</dbReference>
<dbReference type="InterPro" id="IPR006101">
    <property type="entry name" value="Glyco_hydro_2"/>
</dbReference>
<evidence type="ECO:0000256" key="1">
    <source>
        <dbReference type="ARBA" id="ARBA00003025"/>
    </source>
</evidence>
<protein>
    <recommendedName>
        <fullName evidence="4 8">Beta-glucuronidase</fullName>
        <ecNumber evidence="3 8">3.2.1.31</ecNumber>
    </recommendedName>
</protein>
<dbReference type="Pfam" id="PF00703">
    <property type="entry name" value="Glyco_hydro_2"/>
    <property type="match status" value="1"/>
</dbReference>
<evidence type="ECO:0000259" key="11">
    <source>
        <dbReference type="Pfam" id="PF02836"/>
    </source>
</evidence>
<dbReference type="InterPro" id="IPR013783">
    <property type="entry name" value="Ig-like_fold"/>
</dbReference>
<feature type="region of interest" description="Disordered" evidence="9">
    <location>
        <begin position="677"/>
        <end position="696"/>
    </location>
</feature>
<dbReference type="GO" id="GO:0030246">
    <property type="term" value="F:carbohydrate binding"/>
    <property type="evidence" value="ECO:0007669"/>
    <property type="project" value="TreeGrafter"/>
</dbReference>
<name>A0AB39ZQE9_DROSZ</name>
<feature type="domain" description="Glycoside hydrolase family 2 catalytic" evidence="11">
    <location>
        <begin position="362"/>
        <end position="657"/>
    </location>
</feature>
<dbReference type="GO" id="GO:0005975">
    <property type="term" value="P:carbohydrate metabolic process"/>
    <property type="evidence" value="ECO:0007669"/>
    <property type="project" value="InterPro"/>
</dbReference>
<dbReference type="PANTHER" id="PTHR10066:SF67">
    <property type="entry name" value="BETA-GLUCURONIDASE"/>
    <property type="match status" value="1"/>
</dbReference>
<dbReference type="InterPro" id="IPR036156">
    <property type="entry name" value="Beta-gal/glucu_dom_sf"/>
</dbReference>
<dbReference type="GeneID" id="108018062"/>
<comment type="function">
    <text evidence="1 8">Plays an important role in the degradation of dermatan and keratan sulfates.</text>
</comment>
<dbReference type="InterPro" id="IPR023230">
    <property type="entry name" value="Glyco_hydro_2_CS"/>
</dbReference>
<comment type="similarity">
    <text evidence="2 8">Belongs to the glycosyl hydrolase 2 family.</text>
</comment>
<feature type="compositionally biased region" description="Basic and acidic residues" evidence="9">
    <location>
        <begin position="680"/>
        <end position="690"/>
    </location>
</feature>
<dbReference type="InterPro" id="IPR008979">
    <property type="entry name" value="Galactose-bd-like_sf"/>
</dbReference>
<dbReference type="GO" id="GO:0004566">
    <property type="term" value="F:beta-glucuronidase activity"/>
    <property type="evidence" value="ECO:0007669"/>
    <property type="project" value="UniProtKB-EC"/>
</dbReference>
<dbReference type="Gene3D" id="2.60.120.260">
    <property type="entry name" value="Galactose-binding domain-like"/>
    <property type="match status" value="1"/>
</dbReference>
<evidence type="ECO:0000256" key="4">
    <source>
        <dbReference type="ARBA" id="ARBA00016205"/>
    </source>
</evidence>
<dbReference type="InterPro" id="IPR017853">
    <property type="entry name" value="GH"/>
</dbReference>
<evidence type="ECO:0000256" key="3">
    <source>
        <dbReference type="ARBA" id="ARBA00012761"/>
    </source>
</evidence>
<dbReference type="Proteomes" id="UP001652628">
    <property type="component" value="Chromosome 2R"/>
</dbReference>
<evidence type="ECO:0000256" key="7">
    <source>
        <dbReference type="ARBA" id="ARBA00023295"/>
    </source>
</evidence>
<organism evidence="13 14">
    <name type="scientific">Drosophila suzukii</name>
    <name type="common">Spotted-wing drosophila fruit fly</name>
    <dbReference type="NCBI Taxonomy" id="28584"/>
    <lineage>
        <taxon>Eukaryota</taxon>
        <taxon>Metazoa</taxon>
        <taxon>Ecdysozoa</taxon>
        <taxon>Arthropoda</taxon>
        <taxon>Hexapoda</taxon>
        <taxon>Insecta</taxon>
        <taxon>Pterygota</taxon>
        <taxon>Neoptera</taxon>
        <taxon>Endopterygota</taxon>
        <taxon>Diptera</taxon>
        <taxon>Brachycera</taxon>
        <taxon>Muscomorpha</taxon>
        <taxon>Ephydroidea</taxon>
        <taxon>Drosophilidae</taxon>
        <taxon>Drosophila</taxon>
        <taxon>Sophophora</taxon>
    </lineage>
</organism>
<comment type="catalytic activity">
    <reaction evidence="8">
        <text>a beta-D-glucuronoside + H2O = D-glucuronate + an alcohol</text>
        <dbReference type="Rhea" id="RHEA:17633"/>
        <dbReference type="ChEBI" id="CHEBI:15377"/>
        <dbReference type="ChEBI" id="CHEBI:30879"/>
        <dbReference type="ChEBI" id="CHEBI:58720"/>
        <dbReference type="ChEBI" id="CHEBI:83411"/>
        <dbReference type="EC" id="3.2.1.31"/>
    </reaction>
</comment>
<dbReference type="PROSITE" id="PS00719">
    <property type="entry name" value="GLYCOSYL_HYDROL_F2_1"/>
    <property type="match status" value="1"/>
</dbReference>
<evidence type="ECO:0000259" key="12">
    <source>
        <dbReference type="Pfam" id="PF02837"/>
    </source>
</evidence>
<dbReference type="Gene3D" id="2.60.40.10">
    <property type="entry name" value="Immunoglobulins"/>
    <property type="match status" value="1"/>
</dbReference>
<dbReference type="PANTHER" id="PTHR10066">
    <property type="entry name" value="BETA-GLUCURONIDASE"/>
    <property type="match status" value="1"/>
</dbReference>
<evidence type="ECO:0000256" key="6">
    <source>
        <dbReference type="ARBA" id="ARBA00022801"/>
    </source>
</evidence>
<evidence type="ECO:0000256" key="2">
    <source>
        <dbReference type="ARBA" id="ARBA00007401"/>
    </source>
</evidence>
<evidence type="ECO:0000256" key="5">
    <source>
        <dbReference type="ARBA" id="ARBA00022729"/>
    </source>
</evidence>
<keyword evidence="7 8" id="KW-0326">Glycosidase</keyword>
<evidence type="ECO:0000256" key="8">
    <source>
        <dbReference type="RuleBase" id="RU361154"/>
    </source>
</evidence>
<dbReference type="InterPro" id="IPR006103">
    <property type="entry name" value="Glyco_hydro_2_cat"/>
</dbReference>
<keyword evidence="8" id="KW-0458">Lysosome</keyword>
<dbReference type="EC" id="3.2.1.31" evidence="3 8"/>
<dbReference type="InterPro" id="IPR006102">
    <property type="entry name" value="Ig-like_GH2"/>
</dbReference>
<gene>
    <name evidence="14" type="primary">LOC108018062</name>
</gene>
<dbReference type="Pfam" id="PF02836">
    <property type="entry name" value="Glyco_hydro_2_C"/>
    <property type="match status" value="1"/>
</dbReference>
<dbReference type="GO" id="GO:0005615">
    <property type="term" value="C:extracellular space"/>
    <property type="evidence" value="ECO:0007669"/>
    <property type="project" value="TreeGrafter"/>
</dbReference>
<evidence type="ECO:0000256" key="9">
    <source>
        <dbReference type="SAM" id="MobiDB-lite"/>
    </source>
</evidence>
<accession>A0AB39ZQE9</accession>
<dbReference type="AlphaFoldDB" id="A0AB39ZQE9"/>
<dbReference type="SUPFAM" id="SSF49303">
    <property type="entry name" value="beta-Galactosidase/glucuronidase domain"/>
    <property type="match status" value="1"/>
</dbReference>
<dbReference type="SUPFAM" id="SSF51445">
    <property type="entry name" value="(Trans)glycosidases"/>
    <property type="match status" value="1"/>
</dbReference>
<feature type="domain" description="Glycosyl hydrolases family 2 sugar binding" evidence="12">
    <location>
        <begin position="111"/>
        <end position="237"/>
    </location>
</feature>
<dbReference type="Pfam" id="PF02837">
    <property type="entry name" value="Glyco_hydro_2_N"/>
    <property type="match status" value="1"/>
</dbReference>
<keyword evidence="13" id="KW-1185">Reference proteome</keyword>
<evidence type="ECO:0000259" key="10">
    <source>
        <dbReference type="Pfam" id="PF00703"/>
    </source>
</evidence>
<evidence type="ECO:0000313" key="13">
    <source>
        <dbReference type="Proteomes" id="UP001652628"/>
    </source>
</evidence>
<comment type="subunit">
    <text evidence="8">Homotetramer.</text>
</comment>
<proteinExistence type="inferred from homology"/>